<protein>
    <submittedName>
        <fullName evidence="8">Type IV secretory pathway, VirD4 component, TraG/TraD family ATPase</fullName>
    </submittedName>
</protein>
<dbReference type="EMBL" id="FMHT01000002">
    <property type="protein sequence ID" value="SCL12986.1"/>
    <property type="molecule type" value="Genomic_DNA"/>
</dbReference>
<dbReference type="InterPro" id="IPR032689">
    <property type="entry name" value="TraG-D_C"/>
</dbReference>
<evidence type="ECO:0000256" key="5">
    <source>
        <dbReference type="ARBA" id="ARBA00023136"/>
    </source>
</evidence>
<dbReference type="InterPro" id="IPR027417">
    <property type="entry name" value="P-loop_NTPase"/>
</dbReference>
<keyword evidence="5 6" id="KW-0472">Membrane</keyword>
<keyword evidence="2" id="KW-1003">Cell membrane</keyword>
<dbReference type="PANTHER" id="PTHR37937:SF1">
    <property type="entry name" value="CONJUGATIVE TRANSFER: DNA TRANSPORT"/>
    <property type="match status" value="1"/>
</dbReference>
<dbReference type="GO" id="GO:0005886">
    <property type="term" value="C:plasma membrane"/>
    <property type="evidence" value="ECO:0007669"/>
    <property type="project" value="UniProtKB-SubCell"/>
</dbReference>
<evidence type="ECO:0000256" key="3">
    <source>
        <dbReference type="ARBA" id="ARBA00022692"/>
    </source>
</evidence>
<feature type="transmembrane region" description="Helical" evidence="6">
    <location>
        <begin position="74"/>
        <end position="94"/>
    </location>
</feature>
<evidence type="ECO:0000313" key="8">
    <source>
        <dbReference type="EMBL" id="SCL12986.1"/>
    </source>
</evidence>
<evidence type="ECO:0000259" key="7">
    <source>
        <dbReference type="Pfam" id="PF12696"/>
    </source>
</evidence>
<dbReference type="CDD" id="cd01127">
    <property type="entry name" value="TrwB_TraG_TraD_VirD4"/>
    <property type="match status" value="1"/>
</dbReference>
<accession>A0A1C6R7Q1</accession>
<dbReference type="PANTHER" id="PTHR37937">
    <property type="entry name" value="CONJUGATIVE TRANSFER: DNA TRANSPORT"/>
    <property type="match status" value="1"/>
</dbReference>
<sequence length="581" mass="61810">MPAASPSGQGAGPWFGVMTSLASALAAWHSAVWLAGLLTGASARPSLGDTLEAFMRSPANPASGYVGGQVAPAALIWALFIVELAAVAAVAVAWTTRRSRRQRDGLARHRQWAPFLGKRAARRSAAQTRPGLLDRRNAPMEEVAIPLARSVGEGRRLYVRHEDSIAVMAPPRAFKTAGVLSDLVRTAPGPCVAGSSKGDLLSITYLSRKARGTVYVFDPGDVIGWPTPLRWSPVRGCEQPRVAISTAEAFAAATPDDANTTNSKFFVKQARDVLRCLLHAAALDSRDMGSVVEWALRMDSPSLPAREILRSHPNAAPGWATALEEATSGDRGTGPLDSTKKTLADMLSMFADPAVLQACRPAAQDAFDIGRFLDSTDTVYVMSGDNDTVAPLVTAFVNEILRQARAAAERRWPARLDPPLRCVIDEVGNVAPLPRLGSLMSRLGGQGTTLAIGGQGLGQARDRWGEAGAAEVFGSATAKIVMGGTSEPDLLSMMSSLAGVMEVPVNSTTVARGEVSRTASDRERPILHPHQIRELAPSQGLLIYRQAPPVVVEFQPYWEGPWAEEAAQSAEAVARLTGRLT</sequence>
<proteinExistence type="predicted"/>
<name>A0A1C6R7Q1_9ACTN</name>
<dbReference type="STRING" id="145857.GA0070616_0090"/>
<feature type="transmembrane region" description="Helical" evidence="6">
    <location>
        <begin position="12"/>
        <end position="35"/>
    </location>
</feature>
<evidence type="ECO:0000313" key="9">
    <source>
        <dbReference type="Proteomes" id="UP000199699"/>
    </source>
</evidence>
<keyword evidence="3 6" id="KW-0812">Transmembrane</keyword>
<reference evidence="8 9" key="1">
    <citation type="submission" date="2016-06" db="EMBL/GenBank/DDBJ databases">
        <authorList>
            <person name="Kjaerup R.B."/>
            <person name="Dalgaard T.S."/>
            <person name="Juul-Madsen H.R."/>
        </authorList>
    </citation>
    <scope>NUCLEOTIDE SEQUENCE [LARGE SCALE GENOMIC DNA]</scope>
    <source>
        <strain evidence="8 9">DSM 43818</strain>
    </source>
</reference>
<comment type="subcellular location">
    <subcellularLocation>
        <location evidence="1">Cell membrane</location>
        <topology evidence="1">Multi-pass membrane protein</topology>
    </subcellularLocation>
</comment>
<evidence type="ECO:0000256" key="6">
    <source>
        <dbReference type="SAM" id="Phobius"/>
    </source>
</evidence>
<dbReference type="InterPro" id="IPR051539">
    <property type="entry name" value="T4SS-coupling_protein"/>
</dbReference>
<gene>
    <name evidence="8" type="ORF">GA0070616_0090</name>
</gene>
<dbReference type="Gene3D" id="3.40.50.300">
    <property type="entry name" value="P-loop containing nucleotide triphosphate hydrolases"/>
    <property type="match status" value="1"/>
</dbReference>
<evidence type="ECO:0000256" key="1">
    <source>
        <dbReference type="ARBA" id="ARBA00004651"/>
    </source>
</evidence>
<keyword evidence="4 6" id="KW-1133">Transmembrane helix</keyword>
<dbReference type="Pfam" id="PF12696">
    <property type="entry name" value="TraG-D_C"/>
    <property type="match status" value="1"/>
</dbReference>
<evidence type="ECO:0000256" key="4">
    <source>
        <dbReference type="ARBA" id="ARBA00022989"/>
    </source>
</evidence>
<organism evidence="8 9">
    <name type="scientific">Micromonospora nigra</name>
    <dbReference type="NCBI Taxonomy" id="145857"/>
    <lineage>
        <taxon>Bacteria</taxon>
        <taxon>Bacillati</taxon>
        <taxon>Actinomycetota</taxon>
        <taxon>Actinomycetes</taxon>
        <taxon>Micromonosporales</taxon>
        <taxon>Micromonosporaceae</taxon>
        <taxon>Micromonospora</taxon>
    </lineage>
</organism>
<dbReference type="Proteomes" id="UP000199699">
    <property type="component" value="Unassembled WGS sequence"/>
</dbReference>
<keyword evidence="9" id="KW-1185">Reference proteome</keyword>
<dbReference type="AlphaFoldDB" id="A0A1C6R7Q1"/>
<feature type="domain" description="TraD/TraG TraM recognition site" evidence="7">
    <location>
        <begin position="419"/>
        <end position="536"/>
    </location>
</feature>
<evidence type="ECO:0000256" key="2">
    <source>
        <dbReference type="ARBA" id="ARBA00022475"/>
    </source>
</evidence>
<dbReference type="SUPFAM" id="SSF52540">
    <property type="entry name" value="P-loop containing nucleoside triphosphate hydrolases"/>
    <property type="match status" value="1"/>
</dbReference>